<dbReference type="AlphaFoldDB" id="A0A9W6KLS7"/>
<dbReference type="Proteomes" id="UP001143480">
    <property type="component" value="Unassembled WGS sequence"/>
</dbReference>
<gene>
    <name evidence="1" type="ORF">GCM10017581_046410</name>
</gene>
<comment type="caution">
    <text evidence="1">The sequence shown here is derived from an EMBL/GenBank/DDBJ whole genome shotgun (WGS) entry which is preliminary data.</text>
</comment>
<organism evidence="1 2">
    <name type="scientific">Dactylosporangium matsuzakiense</name>
    <dbReference type="NCBI Taxonomy" id="53360"/>
    <lineage>
        <taxon>Bacteria</taxon>
        <taxon>Bacillati</taxon>
        <taxon>Actinomycetota</taxon>
        <taxon>Actinomycetes</taxon>
        <taxon>Micromonosporales</taxon>
        <taxon>Micromonosporaceae</taxon>
        <taxon>Dactylosporangium</taxon>
    </lineage>
</organism>
<sequence length="323" mass="35627">MTTTAEMRFRETVAERGVASVPLSHVSIELGHFYAEDFREFRNDPALLRRHFERVAPRVQAARLDAQQRSGSKRLRVSTCFLIDDYFTPFGSPSEVIPLLIKEASHSGLTIDYLARESGCAVADGVPVADLVMARIVDDPPPGTNGSRPPASLSGWLCNGQRSPSFGLTAMDSEPDEWQPPTENAANRHAIFVDVQLWSSDNGKRLWSCPFLAAVWQLLRLGLLRDQGLNVAQPRLWTGDLPTDWSQLPAVTQLNEDADPFAAYRTESVLGSGFLSVELAVRTILSQVSVEKAVQELVAGRARKEGLDLPDDVVDRIGYAFHS</sequence>
<dbReference type="RefSeq" id="WP_261962907.1">
    <property type="nucleotide sequence ID" value="NZ_BAAAXA010000003.1"/>
</dbReference>
<name>A0A9W6KLS7_9ACTN</name>
<evidence type="ECO:0000313" key="2">
    <source>
        <dbReference type="Proteomes" id="UP001143480"/>
    </source>
</evidence>
<keyword evidence="2" id="KW-1185">Reference proteome</keyword>
<dbReference type="EMBL" id="BSFP01000027">
    <property type="protein sequence ID" value="GLL02899.1"/>
    <property type="molecule type" value="Genomic_DNA"/>
</dbReference>
<reference evidence="1" key="2">
    <citation type="submission" date="2023-01" db="EMBL/GenBank/DDBJ databases">
        <authorList>
            <person name="Sun Q."/>
            <person name="Evtushenko L."/>
        </authorList>
    </citation>
    <scope>NUCLEOTIDE SEQUENCE</scope>
    <source>
        <strain evidence="1">VKM Ac-1321</strain>
    </source>
</reference>
<proteinExistence type="predicted"/>
<reference evidence="1" key="1">
    <citation type="journal article" date="2014" name="Int. J. Syst. Evol. Microbiol.">
        <title>Complete genome sequence of Corynebacterium casei LMG S-19264T (=DSM 44701T), isolated from a smear-ripened cheese.</title>
        <authorList>
            <consortium name="US DOE Joint Genome Institute (JGI-PGF)"/>
            <person name="Walter F."/>
            <person name="Albersmeier A."/>
            <person name="Kalinowski J."/>
            <person name="Ruckert C."/>
        </authorList>
    </citation>
    <scope>NUCLEOTIDE SEQUENCE</scope>
    <source>
        <strain evidence="1">VKM Ac-1321</strain>
    </source>
</reference>
<accession>A0A9W6KLS7</accession>
<protein>
    <submittedName>
        <fullName evidence="1">Uncharacterized protein</fullName>
    </submittedName>
</protein>
<dbReference type="InterPro" id="IPR049747">
    <property type="entry name" value="SCO2522-like"/>
</dbReference>
<dbReference type="NCBIfam" id="NF040566">
    <property type="entry name" value="SCO2522_fam"/>
    <property type="match status" value="1"/>
</dbReference>
<evidence type="ECO:0000313" key="1">
    <source>
        <dbReference type="EMBL" id="GLL02899.1"/>
    </source>
</evidence>